<dbReference type="Proteomes" id="UP001596328">
    <property type="component" value="Unassembled WGS sequence"/>
</dbReference>
<accession>A0ABD5S2L4</accession>
<evidence type="ECO:0000313" key="2">
    <source>
        <dbReference type="Proteomes" id="UP001596328"/>
    </source>
</evidence>
<dbReference type="EMBL" id="JBHSWU010000745">
    <property type="protein sequence ID" value="MFC6725856.1"/>
    <property type="molecule type" value="Genomic_DNA"/>
</dbReference>
<gene>
    <name evidence="1" type="ORF">ACFQE1_16080</name>
</gene>
<keyword evidence="2" id="KW-1185">Reference proteome</keyword>
<dbReference type="AlphaFoldDB" id="A0ABD5S2L4"/>
<proteinExistence type="predicted"/>
<sequence length="96" mass="10507">MNFQVICPFCRSDVEVPQSAEPYVDADCLRCGARFRCEAFNETLHAVTTLPSEGSRKRIGAVLEAGIHGKGVGISAEEITREEIRSYGVQLGYPSD</sequence>
<protein>
    <submittedName>
        <fullName evidence="1">Uncharacterized protein</fullName>
    </submittedName>
</protein>
<reference evidence="1 2" key="1">
    <citation type="journal article" date="2019" name="Int. J. Syst. Evol. Microbiol.">
        <title>The Global Catalogue of Microorganisms (GCM) 10K type strain sequencing project: providing services to taxonomists for standard genome sequencing and annotation.</title>
        <authorList>
            <consortium name="The Broad Institute Genomics Platform"/>
            <consortium name="The Broad Institute Genome Sequencing Center for Infectious Disease"/>
            <person name="Wu L."/>
            <person name="Ma J."/>
        </authorList>
    </citation>
    <scope>NUCLEOTIDE SEQUENCE [LARGE SCALE GENOMIC DNA]</scope>
    <source>
        <strain evidence="1 2">NBRC 111368</strain>
    </source>
</reference>
<name>A0ABD5S2L4_9EURY</name>
<comment type="caution">
    <text evidence="1">The sequence shown here is derived from an EMBL/GenBank/DDBJ whole genome shotgun (WGS) entry which is preliminary data.</text>
</comment>
<evidence type="ECO:0000313" key="1">
    <source>
        <dbReference type="EMBL" id="MFC6725856.1"/>
    </source>
</evidence>
<organism evidence="1 2">
    <name type="scientific">Halobium palmae</name>
    <dbReference type="NCBI Taxonomy" id="1776492"/>
    <lineage>
        <taxon>Archaea</taxon>
        <taxon>Methanobacteriati</taxon>
        <taxon>Methanobacteriota</taxon>
        <taxon>Stenosarchaea group</taxon>
        <taxon>Halobacteria</taxon>
        <taxon>Halobacteriales</taxon>
        <taxon>Haloferacaceae</taxon>
        <taxon>Halobium</taxon>
    </lineage>
</organism>